<gene>
    <name evidence="2" type="ORF">MELIAE_LOCUS12121</name>
</gene>
<dbReference type="EMBL" id="OV121139">
    <property type="protein sequence ID" value="CAH0563136.1"/>
    <property type="molecule type" value="Genomic_DNA"/>
</dbReference>
<reference evidence="2" key="1">
    <citation type="submission" date="2021-12" db="EMBL/GenBank/DDBJ databases">
        <authorList>
            <person name="King R."/>
        </authorList>
    </citation>
    <scope>NUCLEOTIDE SEQUENCE</scope>
</reference>
<organism evidence="2 3">
    <name type="scientific">Brassicogethes aeneus</name>
    <name type="common">Rape pollen beetle</name>
    <name type="synonym">Meligethes aeneus</name>
    <dbReference type="NCBI Taxonomy" id="1431903"/>
    <lineage>
        <taxon>Eukaryota</taxon>
        <taxon>Metazoa</taxon>
        <taxon>Ecdysozoa</taxon>
        <taxon>Arthropoda</taxon>
        <taxon>Hexapoda</taxon>
        <taxon>Insecta</taxon>
        <taxon>Pterygota</taxon>
        <taxon>Neoptera</taxon>
        <taxon>Endopterygota</taxon>
        <taxon>Coleoptera</taxon>
        <taxon>Polyphaga</taxon>
        <taxon>Cucujiformia</taxon>
        <taxon>Nitidulidae</taxon>
        <taxon>Meligethinae</taxon>
        <taxon>Brassicogethes</taxon>
    </lineage>
</organism>
<feature type="compositionally biased region" description="Low complexity" evidence="1">
    <location>
        <begin position="65"/>
        <end position="77"/>
    </location>
</feature>
<proteinExistence type="predicted"/>
<keyword evidence="3" id="KW-1185">Reference proteome</keyword>
<evidence type="ECO:0000313" key="2">
    <source>
        <dbReference type="EMBL" id="CAH0563136.1"/>
    </source>
</evidence>
<evidence type="ECO:0000256" key="1">
    <source>
        <dbReference type="SAM" id="MobiDB-lite"/>
    </source>
</evidence>
<evidence type="ECO:0000313" key="3">
    <source>
        <dbReference type="Proteomes" id="UP001154078"/>
    </source>
</evidence>
<accession>A0A9P0BHZ4</accession>
<name>A0A9P0BHZ4_BRAAE</name>
<dbReference type="Proteomes" id="UP001154078">
    <property type="component" value="Chromosome 8"/>
</dbReference>
<protein>
    <submittedName>
        <fullName evidence="2">Uncharacterized protein</fullName>
    </submittedName>
</protein>
<feature type="region of interest" description="Disordered" evidence="1">
    <location>
        <begin position="65"/>
        <end position="124"/>
    </location>
</feature>
<dbReference type="OrthoDB" id="7744106at2759"/>
<feature type="compositionally biased region" description="Basic and acidic residues" evidence="1">
    <location>
        <begin position="109"/>
        <end position="118"/>
    </location>
</feature>
<sequence length="163" mass="18433">MNEFLTPFVSELAEILENKLTINNREYTVIINAFICDAPARAAITSVQTHSSYQEALEKCNHLLDQTDSSDSNDQNLYQSKRRTKSVSQNPDFKYYLEGYINSMPDSPKSPEDDKDKTITPLEENSVPEVTVMPKVLCSRDGAINVENLVIKQLHCKCDGKNQ</sequence>
<dbReference type="AlphaFoldDB" id="A0A9P0BHZ4"/>